<protein>
    <recommendedName>
        <fullName evidence="13">Protein FAM33A</fullName>
    </recommendedName>
</protein>
<keyword evidence="11" id="KW-0131">Cell cycle</keyword>
<evidence type="ECO:0000256" key="3">
    <source>
        <dbReference type="ARBA" id="ARBA00010684"/>
    </source>
</evidence>
<evidence type="ECO:0000313" key="16">
    <source>
        <dbReference type="RefSeq" id="XP_006861511.1"/>
    </source>
</evidence>
<accession>A0A9B0WMZ5</accession>
<evidence type="ECO:0000256" key="7">
    <source>
        <dbReference type="ARBA" id="ARBA00022701"/>
    </source>
</evidence>
<evidence type="ECO:0000256" key="5">
    <source>
        <dbReference type="ARBA" id="ARBA00022490"/>
    </source>
</evidence>
<evidence type="ECO:0000256" key="6">
    <source>
        <dbReference type="ARBA" id="ARBA00022618"/>
    </source>
</evidence>
<dbReference type="GO" id="GO:0007059">
    <property type="term" value="P:chromosome segregation"/>
    <property type="evidence" value="ECO:0007669"/>
    <property type="project" value="InterPro"/>
</dbReference>
<evidence type="ECO:0000256" key="13">
    <source>
        <dbReference type="ARBA" id="ARBA00029651"/>
    </source>
</evidence>
<keyword evidence="10" id="KW-0206">Cytoskeleton</keyword>
<keyword evidence="6" id="KW-0132">Cell division</keyword>
<comment type="similarity">
    <text evidence="3">Belongs to the SKA2 family.</text>
</comment>
<evidence type="ECO:0000256" key="4">
    <source>
        <dbReference type="ARBA" id="ARBA00022454"/>
    </source>
</evidence>
<dbReference type="GO" id="GO:0051301">
    <property type="term" value="P:cell division"/>
    <property type="evidence" value="ECO:0007669"/>
    <property type="project" value="UniProtKB-KW"/>
</dbReference>
<dbReference type="GO" id="GO:0000278">
    <property type="term" value="P:mitotic cell cycle"/>
    <property type="evidence" value="ECO:0007669"/>
    <property type="project" value="TreeGrafter"/>
</dbReference>
<dbReference type="Gene3D" id="6.10.250.1380">
    <property type="match status" value="1"/>
</dbReference>
<keyword evidence="7" id="KW-0493">Microtubule</keyword>
<dbReference type="Pfam" id="PF16740">
    <property type="entry name" value="SKA2"/>
    <property type="match status" value="1"/>
</dbReference>
<dbReference type="GeneID" id="102825848"/>
<dbReference type="GO" id="GO:0008017">
    <property type="term" value="F:microtubule binding"/>
    <property type="evidence" value="ECO:0007669"/>
    <property type="project" value="InterPro"/>
</dbReference>
<keyword evidence="5" id="KW-0963">Cytoplasm</keyword>
<keyword evidence="8" id="KW-0498">Mitosis</keyword>
<dbReference type="AlphaFoldDB" id="A0A9B0WMZ5"/>
<organism evidence="15 16">
    <name type="scientific">Chrysochloris asiatica</name>
    <name type="common">Cape golden mole</name>
    <dbReference type="NCBI Taxonomy" id="185453"/>
    <lineage>
        <taxon>Eukaryota</taxon>
        <taxon>Metazoa</taxon>
        <taxon>Chordata</taxon>
        <taxon>Craniata</taxon>
        <taxon>Vertebrata</taxon>
        <taxon>Euteleostomi</taxon>
        <taxon>Mammalia</taxon>
        <taxon>Eutheria</taxon>
        <taxon>Afrotheria</taxon>
        <taxon>Chrysochloridae</taxon>
        <taxon>Chrysochlorinae</taxon>
        <taxon>Chrysochloris</taxon>
    </lineage>
</organism>
<dbReference type="GO" id="GO:0000940">
    <property type="term" value="C:outer kinetochore"/>
    <property type="evidence" value="ECO:0007669"/>
    <property type="project" value="InterPro"/>
</dbReference>
<dbReference type="PANTHER" id="PTHR32017:SF3">
    <property type="entry name" value="SPINDLE AND KINETOCHORE-ASSOCIATED PROTEIN 2"/>
    <property type="match status" value="1"/>
</dbReference>
<sequence length="120" mass="13983">MEVEVNKMELFQKADSGLDCILYRLEYKIKNNHPNSTGKKDPVTLWKELSAIKSQYRTLHTYFKPVAVEQKEMKGRICITLNTTMTMIQQLQKLTDLKLSPLTEEKKTTEKQLKSHVPDL</sequence>
<keyword evidence="9" id="KW-0995">Kinetochore</keyword>
<evidence type="ECO:0000313" key="15">
    <source>
        <dbReference type="Proteomes" id="UP000504623"/>
    </source>
</evidence>
<dbReference type="OrthoDB" id="193920at2759"/>
<evidence type="ECO:0000256" key="2">
    <source>
        <dbReference type="ARBA" id="ARBA00004629"/>
    </source>
</evidence>
<comment type="subcellular location">
    <subcellularLocation>
        <location evidence="2">Chromosome</location>
        <location evidence="2">Centromere</location>
        <location evidence="2">Kinetochore</location>
    </subcellularLocation>
    <subcellularLocation>
        <location evidence="1">Cytoplasm</location>
        <location evidence="1">Cytoskeleton</location>
        <location evidence="1">Spindle</location>
    </subcellularLocation>
</comment>
<keyword evidence="15" id="KW-1185">Reference proteome</keyword>
<reference evidence="16" key="1">
    <citation type="submission" date="2025-08" db="UniProtKB">
        <authorList>
            <consortium name="RefSeq"/>
        </authorList>
    </citation>
    <scope>IDENTIFICATION</scope>
    <source>
        <tissue evidence="16">Spleen</tissue>
    </source>
</reference>
<dbReference type="PANTHER" id="PTHR32017">
    <property type="entry name" value="SPINDLE AND KINETOCHORE-ASSOCIATED PROTEIN 2"/>
    <property type="match status" value="1"/>
</dbReference>
<keyword evidence="12" id="KW-0137">Centromere</keyword>
<evidence type="ECO:0000256" key="1">
    <source>
        <dbReference type="ARBA" id="ARBA00004186"/>
    </source>
</evidence>
<proteinExistence type="inferred from homology"/>
<keyword evidence="4" id="KW-0158">Chromosome</keyword>
<dbReference type="InterPro" id="IPR026762">
    <property type="entry name" value="Ska2"/>
</dbReference>
<feature type="domain" description="Ska2 N-terminal" evidence="14">
    <location>
        <begin position="8"/>
        <end position="113"/>
    </location>
</feature>
<dbReference type="InterPro" id="IPR042091">
    <property type="entry name" value="Ska2_N"/>
</dbReference>
<evidence type="ECO:0000256" key="11">
    <source>
        <dbReference type="ARBA" id="ARBA00023306"/>
    </source>
</evidence>
<evidence type="ECO:0000259" key="14">
    <source>
        <dbReference type="Pfam" id="PF16740"/>
    </source>
</evidence>
<name>A0A9B0WMZ5_CHRAS</name>
<evidence type="ECO:0000256" key="10">
    <source>
        <dbReference type="ARBA" id="ARBA00023212"/>
    </source>
</evidence>
<dbReference type="Proteomes" id="UP000504623">
    <property type="component" value="Unplaced"/>
</dbReference>
<evidence type="ECO:0000256" key="8">
    <source>
        <dbReference type="ARBA" id="ARBA00022776"/>
    </source>
</evidence>
<evidence type="ECO:0000256" key="12">
    <source>
        <dbReference type="ARBA" id="ARBA00023328"/>
    </source>
</evidence>
<evidence type="ECO:0000256" key="9">
    <source>
        <dbReference type="ARBA" id="ARBA00022838"/>
    </source>
</evidence>
<gene>
    <name evidence="16" type="primary">LOC102825848</name>
</gene>
<dbReference type="RefSeq" id="XP_006861511.1">
    <property type="nucleotide sequence ID" value="XM_006861449.1"/>
</dbReference>
<dbReference type="GO" id="GO:0005876">
    <property type="term" value="C:spindle microtubule"/>
    <property type="evidence" value="ECO:0007669"/>
    <property type="project" value="InterPro"/>
</dbReference>